<feature type="compositionally biased region" description="Acidic residues" evidence="1">
    <location>
        <begin position="120"/>
        <end position="130"/>
    </location>
</feature>
<feature type="region of interest" description="Disordered" evidence="1">
    <location>
        <begin position="1"/>
        <end position="70"/>
    </location>
</feature>
<proteinExistence type="predicted"/>
<protein>
    <submittedName>
        <fullName evidence="2">Iron transport multicopper oxidase FET3</fullName>
    </submittedName>
</protein>
<dbReference type="EMBL" id="BLKI01000058">
    <property type="protein sequence ID" value="GFF87612.1"/>
    <property type="molecule type" value="Genomic_DNA"/>
</dbReference>
<feature type="non-terminal residue" evidence="2">
    <location>
        <position position="1"/>
    </location>
</feature>
<evidence type="ECO:0000313" key="3">
    <source>
        <dbReference type="Proteomes" id="UP000465220"/>
    </source>
</evidence>
<evidence type="ECO:0000313" key="2">
    <source>
        <dbReference type="EMBL" id="GFF87612.1"/>
    </source>
</evidence>
<gene>
    <name evidence="2" type="ORF">IFM60648_08106.1</name>
</gene>
<feature type="compositionally biased region" description="Low complexity" evidence="1">
    <location>
        <begin position="7"/>
        <end position="58"/>
    </location>
</feature>
<accession>A0ABQ1AT38</accession>
<dbReference type="Proteomes" id="UP000465220">
    <property type="component" value="Unassembled WGS sequence"/>
</dbReference>
<keyword evidence="3" id="KW-1185">Reference proteome</keyword>
<organism evidence="2 3">
    <name type="scientific">Aspergillus lentulus</name>
    <dbReference type="NCBI Taxonomy" id="293939"/>
    <lineage>
        <taxon>Eukaryota</taxon>
        <taxon>Fungi</taxon>
        <taxon>Dikarya</taxon>
        <taxon>Ascomycota</taxon>
        <taxon>Pezizomycotina</taxon>
        <taxon>Eurotiomycetes</taxon>
        <taxon>Eurotiomycetidae</taxon>
        <taxon>Eurotiales</taxon>
        <taxon>Aspergillaceae</taxon>
        <taxon>Aspergillus</taxon>
        <taxon>Aspergillus subgen. Fumigati</taxon>
    </lineage>
</organism>
<evidence type="ECO:0000256" key="1">
    <source>
        <dbReference type="SAM" id="MobiDB-lite"/>
    </source>
</evidence>
<comment type="caution">
    <text evidence="2">The sequence shown here is derived from an EMBL/GenBank/DDBJ whole genome shotgun (WGS) entry which is preliminary data.</text>
</comment>
<feature type="region of interest" description="Disordered" evidence="1">
    <location>
        <begin position="97"/>
        <end position="130"/>
    </location>
</feature>
<name>A0ABQ1AT38_ASPLE</name>
<sequence length="130" mass="13065">NNYVQGYPATPSNAAPPANNYAQGYPATPSNAAPPANNYVQGYPATPSNAAPPANTYAQGYPVTPSNAAPPANNYAQGYPSGYVPVAPGPVIIDSELHYGGKSSHVGSSGVNAGHRDEMTADSDGDASAS</sequence>
<feature type="compositionally biased region" description="Low complexity" evidence="1">
    <location>
        <begin position="100"/>
        <end position="111"/>
    </location>
</feature>
<reference evidence="2 3" key="1">
    <citation type="submission" date="2020-01" db="EMBL/GenBank/DDBJ databases">
        <title>Draft genome sequence of Aspergillus lentulus IFM 60648.</title>
        <authorList>
            <person name="Takahashi H."/>
            <person name="Yaguchi T."/>
        </authorList>
    </citation>
    <scope>NUCLEOTIDE SEQUENCE [LARGE SCALE GENOMIC DNA]</scope>
    <source>
        <strain evidence="2 3">IFM 60648</strain>
    </source>
</reference>